<dbReference type="PROSITE" id="PS51194">
    <property type="entry name" value="HELICASE_CTER"/>
    <property type="match status" value="1"/>
</dbReference>
<dbReference type="InterPro" id="IPR001650">
    <property type="entry name" value="Helicase_C-like"/>
</dbReference>
<feature type="domain" description="Helicase C-terminal" evidence="5">
    <location>
        <begin position="159"/>
        <end position="316"/>
    </location>
</feature>
<evidence type="ECO:0000256" key="3">
    <source>
        <dbReference type="ARBA" id="ARBA00023125"/>
    </source>
</evidence>
<organism evidence="6 7">
    <name type="scientific">Paenibacillus swuensis</name>
    <dbReference type="NCBI Taxonomy" id="1178515"/>
    <lineage>
        <taxon>Bacteria</taxon>
        <taxon>Bacillati</taxon>
        <taxon>Bacillota</taxon>
        <taxon>Bacilli</taxon>
        <taxon>Bacillales</taxon>
        <taxon>Paenibacillaceae</taxon>
        <taxon>Paenibacillus</taxon>
    </lineage>
</organism>
<dbReference type="STRING" id="1178515.SY83_10950"/>
<accession>A0A172TP80</accession>
<evidence type="ECO:0000259" key="4">
    <source>
        <dbReference type="PROSITE" id="PS51192"/>
    </source>
</evidence>
<dbReference type="KEGG" id="pswu:SY83_10950"/>
<dbReference type="PROSITE" id="PS51192">
    <property type="entry name" value="HELICASE_ATP_BIND_1"/>
    <property type="match status" value="1"/>
</dbReference>
<dbReference type="Pfam" id="PF00270">
    <property type="entry name" value="DEAD"/>
    <property type="match status" value="1"/>
</dbReference>
<dbReference type="GO" id="GO:0006270">
    <property type="term" value="P:DNA replication initiation"/>
    <property type="evidence" value="ECO:0007669"/>
    <property type="project" value="TreeGrafter"/>
</dbReference>
<dbReference type="InterPro" id="IPR014001">
    <property type="entry name" value="Helicase_ATP-bd"/>
</dbReference>
<keyword evidence="6" id="KW-0347">Helicase</keyword>
<evidence type="ECO:0000259" key="5">
    <source>
        <dbReference type="PROSITE" id="PS51194"/>
    </source>
</evidence>
<evidence type="ECO:0000256" key="2">
    <source>
        <dbReference type="ARBA" id="ARBA00022840"/>
    </source>
</evidence>
<feature type="domain" description="Helicase ATP-binding" evidence="4">
    <location>
        <begin position="1"/>
        <end position="131"/>
    </location>
</feature>
<dbReference type="GO" id="GO:0043138">
    <property type="term" value="F:3'-5' DNA helicase activity"/>
    <property type="evidence" value="ECO:0007669"/>
    <property type="project" value="TreeGrafter"/>
</dbReference>
<sequence length="316" mass="35982">MIFPLIDHVLTTGGTICLTTPRRDVVLELQPRIRKAFPERRLVTLYGGSEQRWEEGDIVLATTHQLLRFKHAFDVVIIDELDAFPFHNNPMLEFAARNVCREDGKFIFLSATPPPHLQKLVRSGRMPHIRVPVRYHRHPLPVPRRMQIPKLNRWINGQTLPRKLTSALQQSLDRGAQIFLFVPKIRWIPQVLLLLKQRFPDHRIEGTSSKDDERAAKVQHFRDAAIRILVTTTILERGVTVPKTDVFILDADDALFDEAALVQMSGRAGRSAADPAGHVYFFSADHNGQQAAAIKQIRAMNQLAARKGYLREGSHV</sequence>
<gene>
    <name evidence="6" type="ORF">SY83_10950</name>
</gene>
<reference evidence="6 7" key="1">
    <citation type="submission" date="2015-01" db="EMBL/GenBank/DDBJ databases">
        <title>Paenibacillus swuensis/DY6/whole genome sequencing.</title>
        <authorList>
            <person name="Kim M.K."/>
            <person name="Srinivasan S."/>
            <person name="Lee J.-J."/>
        </authorList>
    </citation>
    <scope>NUCLEOTIDE SEQUENCE [LARGE SCALE GENOMIC DNA]</scope>
    <source>
        <strain evidence="6 7">DY6</strain>
    </source>
</reference>
<dbReference type="SUPFAM" id="SSF52540">
    <property type="entry name" value="P-loop containing nucleoside triphosphate hydrolases"/>
    <property type="match status" value="1"/>
</dbReference>
<evidence type="ECO:0000256" key="1">
    <source>
        <dbReference type="ARBA" id="ARBA00022741"/>
    </source>
</evidence>
<keyword evidence="7" id="KW-1185">Reference proteome</keyword>
<proteinExistence type="predicted"/>
<dbReference type="GO" id="GO:0006310">
    <property type="term" value="P:DNA recombination"/>
    <property type="evidence" value="ECO:0007669"/>
    <property type="project" value="TreeGrafter"/>
</dbReference>
<dbReference type="Proteomes" id="UP000076927">
    <property type="component" value="Chromosome"/>
</dbReference>
<dbReference type="AlphaFoldDB" id="A0A172TP80"/>
<keyword evidence="3" id="KW-0238">DNA-binding</keyword>
<keyword evidence="2" id="KW-0067">ATP-binding</keyword>
<dbReference type="PANTHER" id="PTHR30580">
    <property type="entry name" value="PRIMOSOMAL PROTEIN N"/>
    <property type="match status" value="1"/>
</dbReference>
<dbReference type="EMBL" id="CP011388">
    <property type="protein sequence ID" value="ANE48861.1"/>
    <property type="molecule type" value="Genomic_DNA"/>
</dbReference>
<dbReference type="PATRIC" id="fig|1178515.4.peg.2198"/>
<dbReference type="InterPro" id="IPR027417">
    <property type="entry name" value="P-loop_NTPase"/>
</dbReference>
<dbReference type="Gene3D" id="3.40.50.300">
    <property type="entry name" value="P-loop containing nucleotide triphosphate hydrolases"/>
    <property type="match status" value="2"/>
</dbReference>
<dbReference type="GO" id="GO:0003677">
    <property type="term" value="F:DNA binding"/>
    <property type="evidence" value="ECO:0007669"/>
    <property type="project" value="UniProtKB-KW"/>
</dbReference>
<evidence type="ECO:0000313" key="7">
    <source>
        <dbReference type="Proteomes" id="UP000076927"/>
    </source>
</evidence>
<keyword evidence="1" id="KW-0547">Nucleotide-binding</keyword>
<keyword evidence="6" id="KW-0378">Hydrolase</keyword>
<name>A0A172TP80_9BACL</name>
<dbReference type="SMART" id="SM00490">
    <property type="entry name" value="HELICc"/>
    <property type="match status" value="1"/>
</dbReference>
<evidence type="ECO:0000313" key="6">
    <source>
        <dbReference type="EMBL" id="ANE48861.1"/>
    </source>
</evidence>
<protein>
    <submittedName>
        <fullName evidence="6">Helicase</fullName>
    </submittedName>
</protein>
<dbReference type="Pfam" id="PF00271">
    <property type="entry name" value="Helicase_C"/>
    <property type="match status" value="1"/>
</dbReference>
<dbReference type="GO" id="GO:0005524">
    <property type="term" value="F:ATP binding"/>
    <property type="evidence" value="ECO:0007669"/>
    <property type="project" value="UniProtKB-KW"/>
</dbReference>
<dbReference type="GO" id="GO:0006302">
    <property type="term" value="P:double-strand break repair"/>
    <property type="evidence" value="ECO:0007669"/>
    <property type="project" value="TreeGrafter"/>
</dbReference>
<dbReference type="PANTHER" id="PTHR30580:SF1">
    <property type="entry name" value="COMF OPERON PROTEIN 1"/>
    <property type="match status" value="1"/>
</dbReference>
<dbReference type="InterPro" id="IPR011545">
    <property type="entry name" value="DEAD/DEAH_box_helicase_dom"/>
</dbReference>